<dbReference type="Gene3D" id="2.120.10.30">
    <property type="entry name" value="TolB, C-terminal domain"/>
    <property type="match status" value="1"/>
</dbReference>
<dbReference type="SUPFAM" id="SSF82171">
    <property type="entry name" value="DPP6 N-terminal domain-like"/>
    <property type="match status" value="1"/>
</dbReference>
<feature type="region of interest" description="Disordered" evidence="2">
    <location>
        <begin position="420"/>
        <end position="439"/>
    </location>
</feature>
<dbReference type="Gene3D" id="3.40.50.10070">
    <property type="entry name" value="TolB, N-terminal domain"/>
    <property type="match status" value="1"/>
</dbReference>
<dbReference type="RefSeq" id="WP_167940426.1">
    <property type="nucleotide sequence ID" value="NZ_JAATJA010000001.1"/>
</dbReference>
<proteinExistence type="inferred from homology"/>
<evidence type="ECO:0000313" key="5">
    <source>
        <dbReference type="Proteomes" id="UP000580856"/>
    </source>
</evidence>
<dbReference type="Gene3D" id="2.130.10.10">
    <property type="entry name" value="YVTN repeat-like/Quinoprotein amine dehydrogenase"/>
    <property type="match status" value="1"/>
</dbReference>
<dbReference type="Proteomes" id="UP000580856">
    <property type="component" value="Unassembled WGS sequence"/>
</dbReference>
<dbReference type="PANTHER" id="PTHR36842:SF1">
    <property type="entry name" value="PROTEIN TOLB"/>
    <property type="match status" value="1"/>
</dbReference>
<comment type="similarity">
    <text evidence="1">Belongs to the TolB family.</text>
</comment>
<dbReference type="SUPFAM" id="SSF52964">
    <property type="entry name" value="TolB, N-terminal domain"/>
    <property type="match status" value="1"/>
</dbReference>
<comment type="caution">
    <text evidence="4">The sequence shown here is derived from an EMBL/GenBank/DDBJ whole genome shotgun (WGS) entry which is preliminary data.</text>
</comment>
<dbReference type="InterPro" id="IPR015943">
    <property type="entry name" value="WD40/YVTN_repeat-like_dom_sf"/>
</dbReference>
<organism evidence="4 5">
    <name type="scientific">Desulfobaculum xiamenense</name>
    <dbReference type="NCBI Taxonomy" id="995050"/>
    <lineage>
        <taxon>Bacteria</taxon>
        <taxon>Pseudomonadati</taxon>
        <taxon>Thermodesulfobacteriota</taxon>
        <taxon>Desulfovibrionia</taxon>
        <taxon>Desulfovibrionales</taxon>
        <taxon>Desulfovibrionaceae</taxon>
        <taxon>Desulfobaculum</taxon>
    </lineage>
</organism>
<reference evidence="4 5" key="1">
    <citation type="submission" date="2020-03" db="EMBL/GenBank/DDBJ databases">
        <title>Genomic Encyclopedia of Type Strains, Phase IV (KMG-IV): sequencing the most valuable type-strain genomes for metagenomic binning, comparative biology and taxonomic classification.</title>
        <authorList>
            <person name="Goeker M."/>
        </authorList>
    </citation>
    <scope>NUCLEOTIDE SEQUENCE [LARGE SCALE GENOMIC DNA]</scope>
    <source>
        <strain evidence="4 5">DSM 24233</strain>
    </source>
</reference>
<dbReference type="InterPro" id="IPR011659">
    <property type="entry name" value="WD40"/>
</dbReference>
<feature type="signal peptide" evidence="3">
    <location>
        <begin position="1"/>
        <end position="23"/>
    </location>
</feature>
<dbReference type="InterPro" id="IPR011042">
    <property type="entry name" value="6-blade_b-propeller_TolB-like"/>
</dbReference>
<name>A0A846QPM4_9BACT</name>
<evidence type="ECO:0000256" key="3">
    <source>
        <dbReference type="SAM" id="SignalP"/>
    </source>
</evidence>
<evidence type="ECO:0000313" key="4">
    <source>
        <dbReference type="EMBL" id="NJB67365.1"/>
    </source>
</evidence>
<accession>A0A846QPM4</accession>
<evidence type="ECO:0000256" key="1">
    <source>
        <dbReference type="ARBA" id="ARBA00009820"/>
    </source>
</evidence>
<dbReference type="Pfam" id="PF07676">
    <property type="entry name" value="PD40"/>
    <property type="match status" value="4"/>
</dbReference>
<evidence type="ECO:0000256" key="2">
    <source>
        <dbReference type="SAM" id="MobiDB-lite"/>
    </source>
</evidence>
<protein>
    <submittedName>
        <fullName evidence="4">TolB protein</fullName>
    </submittedName>
</protein>
<keyword evidence="5" id="KW-1185">Reference proteome</keyword>
<gene>
    <name evidence="4" type="ORF">GGQ74_001005</name>
</gene>
<sequence length="439" mass="48285">MGTLRILALAVLVYAFSAAQALASQALTIDIYGPGQSRVNLTIATPLGVAGGPAPSDAAKFQQLVEQNLDFLPFIRVVPGTEVLGGVRLAGVARDDIDFRRFQVSRVDMVMTAGWQPSGDGSSRLECRVYETFTSRLVVGRAYAGVRADNLSRVADLFCAAFMEALTGHDEFFRSIIAFSRTGRDGSRQIWTVTPQGRELRQITFFKGSSISPSWSKDGRYLAFAHHSNHSHTLGVWDSVKNRIFRTKVPGTTIGGTAFTNDGHVVVAMTRGNMDIFELTTDLTRIARPLVQNWAIDVSPCFTADGRRMVFTSDRQGNPHVFIKDMDTGKETRVTYDGKYNTSPSVSPDGKLVVFSRRTPEGHRIFLHDMETGRERQLSFGPGSDEEPAFSPDGYFVCFASNRTGAYQLYLTTRHGAEPKLLPTGGPSTHPVFGSRLRQ</sequence>
<dbReference type="PANTHER" id="PTHR36842">
    <property type="entry name" value="PROTEIN TOLB HOMOLOG"/>
    <property type="match status" value="1"/>
</dbReference>
<dbReference type="EMBL" id="JAATJA010000001">
    <property type="protein sequence ID" value="NJB67365.1"/>
    <property type="molecule type" value="Genomic_DNA"/>
</dbReference>
<dbReference type="AlphaFoldDB" id="A0A846QPM4"/>
<feature type="chain" id="PRO_5032377724" evidence="3">
    <location>
        <begin position="24"/>
        <end position="439"/>
    </location>
</feature>
<keyword evidence="3" id="KW-0732">Signal</keyword>